<dbReference type="Proteomes" id="UP001497623">
    <property type="component" value="Unassembled WGS sequence"/>
</dbReference>
<reference evidence="2 3" key="1">
    <citation type="submission" date="2024-05" db="EMBL/GenBank/DDBJ databases">
        <authorList>
            <person name="Wallberg A."/>
        </authorList>
    </citation>
    <scope>NUCLEOTIDE SEQUENCE [LARGE SCALE GENOMIC DNA]</scope>
</reference>
<evidence type="ECO:0008006" key="4">
    <source>
        <dbReference type="Google" id="ProtNLM"/>
    </source>
</evidence>
<gene>
    <name evidence="2" type="ORF">MNOR_LOCUS41748</name>
</gene>
<evidence type="ECO:0000313" key="3">
    <source>
        <dbReference type="Proteomes" id="UP001497623"/>
    </source>
</evidence>
<feature type="signal peptide" evidence="1">
    <location>
        <begin position="1"/>
        <end position="18"/>
    </location>
</feature>
<keyword evidence="3" id="KW-1185">Reference proteome</keyword>
<dbReference type="EMBL" id="CAXKWB010168175">
    <property type="protein sequence ID" value="CAL4251073.1"/>
    <property type="molecule type" value="Genomic_DNA"/>
</dbReference>
<feature type="chain" id="PRO_5043483647" description="Secreted protein" evidence="1">
    <location>
        <begin position="19"/>
        <end position="99"/>
    </location>
</feature>
<keyword evidence="1" id="KW-0732">Signal</keyword>
<evidence type="ECO:0000256" key="1">
    <source>
        <dbReference type="SAM" id="SignalP"/>
    </source>
</evidence>
<feature type="non-terminal residue" evidence="2">
    <location>
        <position position="1"/>
    </location>
</feature>
<protein>
    <recommendedName>
        <fullName evidence="4">Secreted protein</fullName>
    </recommendedName>
</protein>
<dbReference type="AlphaFoldDB" id="A0AAV2SW83"/>
<evidence type="ECO:0000313" key="2">
    <source>
        <dbReference type="EMBL" id="CAL4251073.1"/>
    </source>
</evidence>
<proteinExistence type="predicted"/>
<name>A0AAV2SW83_MEGNR</name>
<sequence length="99" mass="10645">RHLILPTALALMMAVMQATETVAQQDPGCEGVLHCPRDSSCSCNPCEGIERSSQYGIRPPRNAPYLTCSGNRVCLCPNSQCSRIRGGGGKQVSGRHDDE</sequence>
<organism evidence="2 3">
    <name type="scientific">Meganyctiphanes norvegica</name>
    <name type="common">Northern krill</name>
    <name type="synonym">Thysanopoda norvegica</name>
    <dbReference type="NCBI Taxonomy" id="48144"/>
    <lineage>
        <taxon>Eukaryota</taxon>
        <taxon>Metazoa</taxon>
        <taxon>Ecdysozoa</taxon>
        <taxon>Arthropoda</taxon>
        <taxon>Crustacea</taxon>
        <taxon>Multicrustacea</taxon>
        <taxon>Malacostraca</taxon>
        <taxon>Eumalacostraca</taxon>
        <taxon>Eucarida</taxon>
        <taxon>Euphausiacea</taxon>
        <taxon>Euphausiidae</taxon>
        <taxon>Meganyctiphanes</taxon>
    </lineage>
</organism>
<comment type="caution">
    <text evidence="2">The sequence shown here is derived from an EMBL/GenBank/DDBJ whole genome shotgun (WGS) entry which is preliminary data.</text>
</comment>
<accession>A0AAV2SW83</accession>